<evidence type="ECO:0000256" key="1">
    <source>
        <dbReference type="SAM" id="MobiDB-lite"/>
    </source>
</evidence>
<feature type="region of interest" description="Disordered" evidence="1">
    <location>
        <begin position="233"/>
        <end position="259"/>
    </location>
</feature>
<protein>
    <submittedName>
        <fullName evidence="2">Uncharacterized protein</fullName>
    </submittedName>
</protein>
<dbReference type="EMBL" id="KV417854">
    <property type="protein sequence ID" value="KZP05221.1"/>
    <property type="molecule type" value="Genomic_DNA"/>
</dbReference>
<feature type="compositionally biased region" description="Basic and acidic residues" evidence="1">
    <location>
        <begin position="88"/>
        <end position="100"/>
    </location>
</feature>
<name>A0A167VP57_9AGAM</name>
<evidence type="ECO:0000313" key="2">
    <source>
        <dbReference type="EMBL" id="KZP05221.1"/>
    </source>
</evidence>
<organism evidence="2 3">
    <name type="scientific">Athelia psychrophila</name>
    <dbReference type="NCBI Taxonomy" id="1759441"/>
    <lineage>
        <taxon>Eukaryota</taxon>
        <taxon>Fungi</taxon>
        <taxon>Dikarya</taxon>
        <taxon>Basidiomycota</taxon>
        <taxon>Agaricomycotina</taxon>
        <taxon>Agaricomycetes</taxon>
        <taxon>Agaricomycetidae</taxon>
        <taxon>Atheliales</taxon>
        <taxon>Atheliaceae</taxon>
        <taxon>Athelia</taxon>
    </lineage>
</organism>
<feature type="compositionally biased region" description="Polar residues" evidence="1">
    <location>
        <begin position="238"/>
        <end position="251"/>
    </location>
</feature>
<gene>
    <name evidence="2" type="ORF">FIBSPDRAFT_903689</name>
</gene>
<sequence length="367" mass="40539">MANKIKSRVEAFESEFSVGERVLSSRSKSFHTVALASVHTKPSRLERATIFTFHLPTNEDPVGKSALNSSNQNKRSRMRLPTPPQAGVRERERALREKPYKASTPIQIPTRPRSILAPVCSPENRPLSPDLIFDMSPIEPSSIDSHFPADYRSAPHPFLHRALKRKPSSSSASLPNICHASEPDHFAPLHSPDSYFDPSQYMSSRNRRLSFNTDQSESPVKRSYFTSAFADDADTENSSESTNSLAQSCIHSTGAGGRTRRLSVTGRFSALASPASVRRRRAISPPPPSLLQNSDESVVTKQGDVIVTTSANGFSSGDSYVEPVHDVGFEKHLMRRTEDEKRGGRSRRGRAASVVTSTFTVVVESYR</sequence>
<keyword evidence="3" id="KW-1185">Reference proteome</keyword>
<feature type="region of interest" description="Disordered" evidence="1">
    <location>
        <begin position="277"/>
        <end position="297"/>
    </location>
</feature>
<proteinExistence type="predicted"/>
<reference evidence="2 3" key="1">
    <citation type="journal article" date="2016" name="Mol. Biol. Evol.">
        <title>Comparative Genomics of Early-Diverging Mushroom-Forming Fungi Provides Insights into the Origins of Lignocellulose Decay Capabilities.</title>
        <authorList>
            <person name="Nagy L.G."/>
            <person name="Riley R."/>
            <person name="Tritt A."/>
            <person name="Adam C."/>
            <person name="Daum C."/>
            <person name="Floudas D."/>
            <person name="Sun H."/>
            <person name="Yadav J.S."/>
            <person name="Pangilinan J."/>
            <person name="Larsson K.H."/>
            <person name="Matsuura K."/>
            <person name="Barry K."/>
            <person name="Labutti K."/>
            <person name="Kuo R."/>
            <person name="Ohm R.A."/>
            <person name="Bhattacharya S.S."/>
            <person name="Shirouzu T."/>
            <person name="Yoshinaga Y."/>
            <person name="Martin F.M."/>
            <person name="Grigoriev I.V."/>
            <person name="Hibbett D.S."/>
        </authorList>
    </citation>
    <scope>NUCLEOTIDE SEQUENCE [LARGE SCALE GENOMIC DNA]</scope>
    <source>
        <strain evidence="2 3">CBS 109695</strain>
    </source>
</reference>
<accession>A0A167VP57</accession>
<evidence type="ECO:0000313" key="3">
    <source>
        <dbReference type="Proteomes" id="UP000076532"/>
    </source>
</evidence>
<dbReference type="AlphaFoldDB" id="A0A167VP57"/>
<feature type="region of interest" description="Disordered" evidence="1">
    <location>
        <begin position="59"/>
        <end position="102"/>
    </location>
</feature>
<dbReference type="Proteomes" id="UP000076532">
    <property type="component" value="Unassembled WGS sequence"/>
</dbReference>
<dbReference type="OrthoDB" id="3030351at2759"/>